<comment type="similarity">
    <text evidence="2">Belongs to the bacterial solute-binding protein 5 family.</text>
</comment>
<dbReference type="SUPFAM" id="SSF53850">
    <property type="entry name" value="Periplasmic binding protein-like II"/>
    <property type="match status" value="1"/>
</dbReference>
<reference evidence="6 7" key="1">
    <citation type="submission" date="2024-09" db="EMBL/GenBank/DDBJ databases">
        <authorList>
            <person name="Sun Q."/>
            <person name="Mori K."/>
        </authorList>
    </citation>
    <scope>NUCLEOTIDE SEQUENCE [LARGE SCALE GENOMIC DNA]</scope>
    <source>
        <strain evidence="6 7">TBRC 4938</strain>
    </source>
</reference>
<dbReference type="PANTHER" id="PTHR30290">
    <property type="entry name" value="PERIPLASMIC BINDING COMPONENT OF ABC TRANSPORTER"/>
    <property type="match status" value="1"/>
</dbReference>
<name>A0ABV6AET6_9HYPH</name>
<accession>A0ABV6AET6</accession>
<dbReference type="Gene3D" id="3.40.190.10">
    <property type="entry name" value="Periplasmic binding protein-like II"/>
    <property type="match status" value="1"/>
</dbReference>
<proteinExistence type="inferred from homology"/>
<dbReference type="InterPro" id="IPR039424">
    <property type="entry name" value="SBP_5"/>
</dbReference>
<dbReference type="Proteomes" id="UP001589692">
    <property type="component" value="Unassembled WGS sequence"/>
</dbReference>
<sequence length="505" mass="55320">MKYRLISLGAALLSVTLPAASPAFAQNASKDVTIVLGEGVDLMEPCMSTRSNIGRILLQNINETLTELDITGGKGLMPRLAESWDQQNDKTWRFHLRKNVKFSDGSDFDAEDVKHSIDRAMSSKIACETPRYFGSSKITATVVDPSTIDITADPGQAILPLMMSIVTIVPSSTPVEFTRNPVGTGPYKMAAWNVGQNIVLQRRDDYWGEKPQVAKATYVFRTDPAVAAAMVQTGEADIAPSISVTDATNDKLDHAYPNSEVFYLRIDQGKAPLQDKRVREALNLAIDRKAFVGTLVPAETTLATAMVPPSTLGFNKDIQPWPFDPDKAKKLIAAAKADGVAVDSKITIVGRSNLFPNVLEVMEAIQGMLKDVGFNVDLQMYEVAEFERIYSKPYSPDRTAQLVGAQHDNARGDPVFSMFFKYHSKGPQSGFSDPKVDKMIEDATGATGDDRAKKWSGLIAYLNNEVVADILLFNQVGFARVNERVTFKPTIATNGQLQLSQIGFK</sequence>
<dbReference type="RefSeq" id="WP_377259712.1">
    <property type="nucleotide sequence ID" value="NZ_JBHMAA010000011.1"/>
</dbReference>
<protein>
    <submittedName>
        <fullName evidence="6">ABC transporter substrate-binding protein</fullName>
    </submittedName>
</protein>
<evidence type="ECO:0000313" key="6">
    <source>
        <dbReference type="EMBL" id="MFB9949139.1"/>
    </source>
</evidence>
<evidence type="ECO:0000259" key="5">
    <source>
        <dbReference type="Pfam" id="PF00496"/>
    </source>
</evidence>
<dbReference type="EMBL" id="JBHMAA010000011">
    <property type="protein sequence ID" value="MFB9949139.1"/>
    <property type="molecule type" value="Genomic_DNA"/>
</dbReference>
<dbReference type="Gene3D" id="3.10.105.10">
    <property type="entry name" value="Dipeptide-binding Protein, Domain 3"/>
    <property type="match status" value="1"/>
</dbReference>
<keyword evidence="7" id="KW-1185">Reference proteome</keyword>
<evidence type="ECO:0000313" key="7">
    <source>
        <dbReference type="Proteomes" id="UP001589692"/>
    </source>
</evidence>
<gene>
    <name evidence="6" type="ORF">ACFFP0_09790</name>
</gene>
<dbReference type="PIRSF" id="PIRSF002741">
    <property type="entry name" value="MppA"/>
    <property type="match status" value="1"/>
</dbReference>
<dbReference type="Pfam" id="PF00496">
    <property type="entry name" value="SBP_bac_5"/>
    <property type="match status" value="1"/>
</dbReference>
<keyword evidence="3 4" id="KW-0732">Signal</keyword>
<evidence type="ECO:0000256" key="1">
    <source>
        <dbReference type="ARBA" id="ARBA00004418"/>
    </source>
</evidence>
<organism evidence="6 7">
    <name type="scientific">Rhizobium puerariae</name>
    <dbReference type="NCBI Taxonomy" id="1585791"/>
    <lineage>
        <taxon>Bacteria</taxon>
        <taxon>Pseudomonadati</taxon>
        <taxon>Pseudomonadota</taxon>
        <taxon>Alphaproteobacteria</taxon>
        <taxon>Hyphomicrobiales</taxon>
        <taxon>Rhizobiaceae</taxon>
        <taxon>Rhizobium/Agrobacterium group</taxon>
        <taxon>Rhizobium</taxon>
    </lineage>
</organism>
<dbReference type="Gene3D" id="3.90.76.10">
    <property type="entry name" value="Dipeptide-binding Protein, Domain 1"/>
    <property type="match status" value="1"/>
</dbReference>
<feature type="chain" id="PRO_5045297007" evidence="4">
    <location>
        <begin position="26"/>
        <end position="505"/>
    </location>
</feature>
<dbReference type="InterPro" id="IPR023765">
    <property type="entry name" value="SBP_5_CS"/>
</dbReference>
<dbReference type="PROSITE" id="PS01040">
    <property type="entry name" value="SBP_BACTERIAL_5"/>
    <property type="match status" value="1"/>
</dbReference>
<comment type="subcellular location">
    <subcellularLocation>
        <location evidence="1">Periplasm</location>
    </subcellularLocation>
</comment>
<evidence type="ECO:0000256" key="2">
    <source>
        <dbReference type="ARBA" id="ARBA00005695"/>
    </source>
</evidence>
<feature type="signal peptide" evidence="4">
    <location>
        <begin position="1"/>
        <end position="25"/>
    </location>
</feature>
<evidence type="ECO:0000256" key="4">
    <source>
        <dbReference type="SAM" id="SignalP"/>
    </source>
</evidence>
<dbReference type="InterPro" id="IPR030678">
    <property type="entry name" value="Peptide/Ni-bd"/>
</dbReference>
<dbReference type="InterPro" id="IPR000914">
    <property type="entry name" value="SBP_5_dom"/>
</dbReference>
<feature type="domain" description="Solute-binding protein family 5" evidence="5">
    <location>
        <begin position="76"/>
        <end position="420"/>
    </location>
</feature>
<comment type="caution">
    <text evidence="6">The sequence shown here is derived from an EMBL/GenBank/DDBJ whole genome shotgun (WGS) entry which is preliminary data.</text>
</comment>
<evidence type="ECO:0000256" key="3">
    <source>
        <dbReference type="ARBA" id="ARBA00022729"/>
    </source>
</evidence>